<comment type="caution">
    <text evidence="1">The sequence shown here is derived from an EMBL/GenBank/DDBJ whole genome shotgun (WGS) entry which is preliminary data.</text>
</comment>
<dbReference type="AlphaFoldDB" id="A0A9X9LZS3"/>
<keyword evidence="2" id="KW-1185">Reference proteome</keyword>
<protein>
    <submittedName>
        <fullName evidence="1">Uncharacterized protein</fullName>
    </submittedName>
</protein>
<organism evidence="1 2">
    <name type="scientific">Gulo gulo</name>
    <name type="common">Wolverine</name>
    <name type="synonym">Gluton</name>
    <dbReference type="NCBI Taxonomy" id="48420"/>
    <lineage>
        <taxon>Eukaryota</taxon>
        <taxon>Metazoa</taxon>
        <taxon>Chordata</taxon>
        <taxon>Craniata</taxon>
        <taxon>Vertebrata</taxon>
        <taxon>Euteleostomi</taxon>
        <taxon>Mammalia</taxon>
        <taxon>Eutheria</taxon>
        <taxon>Laurasiatheria</taxon>
        <taxon>Carnivora</taxon>
        <taxon>Caniformia</taxon>
        <taxon>Musteloidea</taxon>
        <taxon>Mustelidae</taxon>
        <taxon>Guloninae</taxon>
        <taxon>Gulo</taxon>
    </lineage>
</organism>
<evidence type="ECO:0000313" key="1">
    <source>
        <dbReference type="EMBL" id="VCX10177.1"/>
    </source>
</evidence>
<accession>A0A9X9LZS3</accession>
<gene>
    <name evidence="1" type="ORF">BN2614_LOCUS3</name>
</gene>
<dbReference type="Proteomes" id="UP000269945">
    <property type="component" value="Unassembled WGS sequence"/>
</dbReference>
<proteinExistence type="predicted"/>
<name>A0A9X9LZS3_GULGU</name>
<evidence type="ECO:0000313" key="2">
    <source>
        <dbReference type="Proteomes" id="UP000269945"/>
    </source>
</evidence>
<dbReference type="EMBL" id="CYRY02032550">
    <property type="protein sequence ID" value="VCX10177.1"/>
    <property type="molecule type" value="Genomic_DNA"/>
</dbReference>
<sequence>MSSIHLVTFPYFLKTISEYFLVRRSEFGFTFTFSMPFRIFQTGAYPPSASTLACYGSPSSPPNPNHLKCLVNSVIPFLKCVNQNCTFFAK</sequence>
<reference evidence="1 2" key="1">
    <citation type="submission" date="2018-10" db="EMBL/GenBank/DDBJ databases">
        <authorList>
            <person name="Ekblom R."/>
            <person name="Jareborg N."/>
        </authorList>
    </citation>
    <scope>NUCLEOTIDE SEQUENCE [LARGE SCALE GENOMIC DNA]</scope>
    <source>
        <tissue evidence="1">Muscle</tissue>
    </source>
</reference>